<comment type="similarity">
    <text evidence="1">Belongs to the peptidase C48 family.</text>
</comment>
<feature type="domain" description="Ubiquitin-like protease family profile" evidence="6">
    <location>
        <begin position="161"/>
        <end position="439"/>
    </location>
</feature>
<dbReference type="Gene3D" id="3.40.395.10">
    <property type="entry name" value="Adenoviral Proteinase, Chain A"/>
    <property type="match status" value="1"/>
</dbReference>
<protein>
    <recommendedName>
        <fullName evidence="6">Ubiquitin-like protease family profile domain-containing protein</fullName>
    </recommendedName>
</protein>
<gene>
    <name evidence="7" type="ORF">P4O66_011903</name>
</gene>
<dbReference type="AlphaFoldDB" id="A0AAD9DUT5"/>
<evidence type="ECO:0000313" key="7">
    <source>
        <dbReference type="EMBL" id="KAK1793534.1"/>
    </source>
</evidence>
<evidence type="ECO:0000256" key="3">
    <source>
        <dbReference type="ARBA" id="ARBA00022670"/>
    </source>
</evidence>
<dbReference type="GO" id="GO:0090169">
    <property type="term" value="P:regulation of spindle assembly"/>
    <property type="evidence" value="ECO:0007669"/>
    <property type="project" value="TreeGrafter"/>
</dbReference>
<dbReference type="PROSITE" id="PS50600">
    <property type="entry name" value="ULP_PROTEASE"/>
    <property type="match status" value="1"/>
</dbReference>
<dbReference type="Gene3D" id="1.10.418.20">
    <property type="match status" value="1"/>
</dbReference>
<evidence type="ECO:0000256" key="5">
    <source>
        <dbReference type="ARBA" id="ARBA00022801"/>
    </source>
</evidence>
<dbReference type="Pfam" id="PF02902">
    <property type="entry name" value="Peptidase_C48"/>
    <property type="match status" value="1"/>
</dbReference>
<evidence type="ECO:0000256" key="2">
    <source>
        <dbReference type="ARBA" id="ARBA00022553"/>
    </source>
</evidence>
<reference evidence="7" key="1">
    <citation type="submission" date="2023-03" db="EMBL/GenBank/DDBJ databases">
        <title>Electrophorus voltai genome.</title>
        <authorList>
            <person name="Bian C."/>
        </authorList>
    </citation>
    <scope>NUCLEOTIDE SEQUENCE</scope>
    <source>
        <strain evidence="7">CB-2022</strain>
        <tissue evidence="7">Muscle</tissue>
    </source>
</reference>
<dbReference type="InterPro" id="IPR038765">
    <property type="entry name" value="Papain-like_cys_pep_sf"/>
</dbReference>
<name>A0AAD9DUT5_9TELE</name>
<dbReference type="GO" id="GO:0005737">
    <property type="term" value="C:cytoplasm"/>
    <property type="evidence" value="ECO:0007669"/>
    <property type="project" value="TreeGrafter"/>
</dbReference>
<organism evidence="7 8">
    <name type="scientific">Electrophorus voltai</name>
    <dbReference type="NCBI Taxonomy" id="2609070"/>
    <lineage>
        <taxon>Eukaryota</taxon>
        <taxon>Metazoa</taxon>
        <taxon>Chordata</taxon>
        <taxon>Craniata</taxon>
        <taxon>Vertebrata</taxon>
        <taxon>Euteleostomi</taxon>
        <taxon>Actinopterygii</taxon>
        <taxon>Neopterygii</taxon>
        <taxon>Teleostei</taxon>
        <taxon>Ostariophysi</taxon>
        <taxon>Gymnotiformes</taxon>
        <taxon>Gymnotoidei</taxon>
        <taxon>Gymnotidae</taxon>
        <taxon>Electrophorus</taxon>
    </lineage>
</organism>
<dbReference type="InterPro" id="IPR003653">
    <property type="entry name" value="Peptidase_C48_C"/>
</dbReference>
<dbReference type="GO" id="GO:0016926">
    <property type="term" value="P:protein desumoylation"/>
    <property type="evidence" value="ECO:0007669"/>
    <property type="project" value="TreeGrafter"/>
</dbReference>
<accession>A0AAD9DUT5</accession>
<dbReference type="SUPFAM" id="SSF54001">
    <property type="entry name" value="Cysteine proteinases"/>
    <property type="match status" value="1"/>
</dbReference>
<proteinExistence type="inferred from homology"/>
<comment type="caution">
    <text evidence="7">The sequence shown here is derived from an EMBL/GenBank/DDBJ whole genome shotgun (WGS) entry which is preliminary data.</text>
</comment>
<evidence type="ECO:0000256" key="1">
    <source>
        <dbReference type="ARBA" id="ARBA00005234"/>
    </source>
</evidence>
<keyword evidence="3" id="KW-0645">Protease</keyword>
<evidence type="ECO:0000313" key="8">
    <source>
        <dbReference type="Proteomes" id="UP001239994"/>
    </source>
</evidence>
<dbReference type="EMBL" id="JAROKS010000018">
    <property type="protein sequence ID" value="KAK1793534.1"/>
    <property type="molecule type" value="Genomic_DNA"/>
</dbReference>
<keyword evidence="5" id="KW-0378">Hydrolase</keyword>
<dbReference type="Proteomes" id="UP001239994">
    <property type="component" value="Unassembled WGS sequence"/>
</dbReference>
<dbReference type="FunFam" id="1.10.418.20:FF:000004">
    <property type="entry name" value="sentrin-specific protease 7 isoform X1"/>
    <property type="match status" value="1"/>
</dbReference>
<keyword evidence="8" id="KW-1185">Reference proteome</keyword>
<dbReference type="InterPro" id="IPR051947">
    <property type="entry name" value="Sentrin-specific_protease"/>
</dbReference>
<dbReference type="GO" id="GO:0090234">
    <property type="term" value="P:regulation of kinetochore assembly"/>
    <property type="evidence" value="ECO:0007669"/>
    <property type="project" value="TreeGrafter"/>
</dbReference>
<dbReference type="GO" id="GO:0006508">
    <property type="term" value="P:proteolysis"/>
    <property type="evidence" value="ECO:0007669"/>
    <property type="project" value="UniProtKB-KW"/>
</dbReference>
<keyword evidence="2" id="KW-0597">Phosphoprotein</keyword>
<dbReference type="PANTHER" id="PTHR46896">
    <property type="entry name" value="SENTRIN-SPECIFIC PROTEASE"/>
    <property type="match status" value="1"/>
</dbReference>
<dbReference type="GO" id="GO:0005634">
    <property type="term" value="C:nucleus"/>
    <property type="evidence" value="ECO:0007669"/>
    <property type="project" value="TreeGrafter"/>
</dbReference>
<dbReference type="PANTHER" id="PTHR46896:SF1">
    <property type="entry name" value="SENTRIN-SPECIFIC PROTEASE 6"/>
    <property type="match status" value="1"/>
</dbReference>
<evidence type="ECO:0000256" key="4">
    <source>
        <dbReference type="ARBA" id="ARBA00022786"/>
    </source>
</evidence>
<keyword evidence="4" id="KW-0833">Ubl conjugation pathway</keyword>
<dbReference type="GO" id="GO:0070139">
    <property type="term" value="F:SUMO-specific endopeptidase activity"/>
    <property type="evidence" value="ECO:0007669"/>
    <property type="project" value="TreeGrafter"/>
</dbReference>
<evidence type="ECO:0000259" key="6">
    <source>
        <dbReference type="PROSITE" id="PS50600"/>
    </source>
</evidence>
<sequence>MTGWEWCRVQGLPALFLQMTPGACYRRRDQLGVPTIPGAWYDCHSKNQEEKYLVVIFENEPKMLEKAALEEILAEIGRLRNMSNFPASLTFEEDSYRLTSPKYFHITEIPVPFSPTNAEMATISVSDTEDTDDDLMESLPSQNQPIRKLLVYPPPPAKGGFSITEEDLGCLDEGELLNDVILDFYLKYLVCEKLKTEDANRCHVFSSFFYRSLTQEAQRRHPGATDIMLATLPLSIQEKRHNRVKTWTRRLDLFEKDFIFVPINELAHWYLVVICFPGQVSHCSAMDSRGNRKEESSAKYAPSLCLPNPMSLFYRQTASEQLSRWNASVGEMDSEFSFVSDDDMKEGNRHNGTSNGNAFSFASVAYKQPCILIMDSLTCSAKPAVVKVLQEYLEMEWWVKKGSRQSFGKGAMKGWSLQVPQQDNNTDCGLYLLQYVESFITNPPQVFHPAVDLSVWFPQEVVKKKREKIKRLIFRLHHQQLGN</sequence>